<sequence>MLQRPRIWGGASASQAPPHHPPLTLLSSWRVSLLGGLPDLTSLLSGSLPAAPAFSTPLHLVSHGLRSYGPPSPPPLLTVLEPAQPDTRRTWTVHCAQDSSLTIQERGPTGFVGPTHCAATGASRGAPTAPLALELRPTGRRRLTAPQAAVPYAASHNGAGRGLARAAGTAHLLARLQARACLPPCRVGSPLPTTPPVVLGTRPPLFRCSFAAPTGSASTPDLTSVWQPGGG</sequence>
<proteinExistence type="predicted"/>
<gene>
    <name evidence="1" type="ORF">NDU88_007715</name>
</gene>
<organism evidence="1 2">
    <name type="scientific">Pleurodeles waltl</name>
    <name type="common">Iberian ribbed newt</name>
    <dbReference type="NCBI Taxonomy" id="8319"/>
    <lineage>
        <taxon>Eukaryota</taxon>
        <taxon>Metazoa</taxon>
        <taxon>Chordata</taxon>
        <taxon>Craniata</taxon>
        <taxon>Vertebrata</taxon>
        <taxon>Euteleostomi</taxon>
        <taxon>Amphibia</taxon>
        <taxon>Batrachia</taxon>
        <taxon>Caudata</taxon>
        <taxon>Salamandroidea</taxon>
        <taxon>Salamandridae</taxon>
        <taxon>Pleurodelinae</taxon>
        <taxon>Pleurodeles</taxon>
    </lineage>
</organism>
<comment type="caution">
    <text evidence="1">The sequence shown here is derived from an EMBL/GenBank/DDBJ whole genome shotgun (WGS) entry which is preliminary data.</text>
</comment>
<dbReference type="Proteomes" id="UP001066276">
    <property type="component" value="Chromosome 4_2"/>
</dbReference>
<name>A0AAV7ST56_PLEWA</name>
<evidence type="ECO:0000313" key="2">
    <source>
        <dbReference type="Proteomes" id="UP001066276"/>
    </source>
</evidence>
<dbReference type="AlphaFoldDB" id="A0AAV7ST56"/>
<keyword evidence="2" id="KW-1185">Reference proteome</keyword>
<dbReference type="EMBL" id="JANPWB010000008">
    <property type="protein sequence ID" value="KAJ1167323.1"/>
    <property type="molecule type" value="Genomic_DNA"/>
</dbReference>
<protein>
    <submittedName>
        <fullName evidence="1">Uncharacterized protein</fullName>
    </submittedName>
</protein>
<accession>A0AAV7ST56</accession>
<evidence type="ECO:0000313" key="1">
    <source>
        <dbReference type="EMBL" id="KAJ1167323.1"/>
    </source>
</evidence>
<reference evidence="1" key="1">
    <citation type="journal article" date="2022" name="bioRxiv">
        <title>Sequencing and chromosome-scale assembly of the giantPleurodeles waltlgenome.</title>
        <authorList>
            <person name="Brown T."/>
            <person name="Elewa A."/>
            <person name="Iarovenko S."/>
            <person name="Subramanian E."/>
            <person name="Araus A.J."/>
            <person name="Petzold A."/>
            <person name="Susuki M."/>
            <person name="Suzuki K.-i.T."/>
            <person name="Hayashi T."/>
            <person name="Toyoda A."/>
            <person name="Oliveira C."/>
            <person name="Osipova E."/>
            <person name="Leigh N.D."/>
            <person name="Simon A."/>
            <person name="Yun M.H."/>
        </authorList>
    </citation>
    <scope>NUCLEOTIDE SEQUENCE</scope>
    <source>
        <strain evidence="1">20211129_DDA</strain>
        <tissue evidence="1">Liver</tissue>
    </source>
</reference>